<keyword evidence="10" id="KW-1278">Translocase</keyword>
<evidence type="ECO:0000256" key="15">
    <source>
        <dbReference type="ARBA" id="ARBA00041187"/>
    </source>
</evidence>
<dbReference type="PANTHER" id="PTHR43776:SF15">
    <property type="entry name" value="GLUTATHIONE IMPORT ATP-BINDING PROTEIN GSIA"/>
    <property type="match status" value="1"/>
</dbReference>
<evidence type="ECO:0000256" key="13">
    <source>
        <dbReference type="ARBA" id="ARBA00038416"/>
    </source>
</evidence>
<dbReference type="Pfam" id="PF00005">
    <property type="entry name" value="ABC_tran"/>
    <property type="match status" value="1"/>
</dbReference>
<keyword evidence="11" id="KW-0472">Membrane</keyword>
<keyword evidence="7" id="KW-0547">Nucleotide-binding</keyword>
<keyword evidence="5" id="KW-0997">Cell inner membrane</keyword>
<keyword evidence="3" id="KW-0813">Transport</keyword>
<dbReference type="SUPFAM" id="SSF52540">
    <property type="entry name" value="P-loop containing nucleoside triphosphate hydrolases"/>
    <property type="match status" value="1"/>
</dbReference>
<keyword evidence="4" id="KW-1003">Cell membrane</keyword>
<dbReference type="Gene3D" id="3.40.50.300">
    <property type="entry name" value="P-loop containing nucleotide triphosphate hydrolases"/>
    <property type="match status" value="1"/>
</dbReference>
<evidence type="ECO:0000256" key="6">
    <source>
        <dbReference type="ARBA" id="ARBA00022737"/>
    </source>
</evidence>
<dbReference type="InterPro" id="IPR050319">
    <property type="entry name" value="ABC_transp_ATP-bind"/>
</dbReference>
<comment type="catalytic activity">
    <reaction evidence="16">
        <text>glutathione(out) + ATP + H2O = glutathione(in) + ADP + phosphate + H(+)</text>
        <dbReference type="Rhea" id="RHEA:29791"/>
        <dbReference type="ChEBI" id="CHEBI:15377"/>
        <dbReference type="ChEBI" id="CHEBI:15378"/>
        <dbReference type="ChEBI" id="CHEBI:30616"/>
        <dbReference type="ChEBI" id="CHEBI:43474"/>
        <dbReference type="ChEBI" id="CHEBI:57925"/>
        <dbReference type="ChEBI" id="CHEBI:456216"/>
        <dbReference type="EC" id="7.4.2.10"/>
    </reaction>
</comment>
<protein>
    <recommendedName>
        <fullName evidence="15">Glutathione import ATP-binding protein GsiA</fullName>
        <ecNumber evidence="14">7.4.2.10</ecNumber>
    </recommendedName>
</protein>
<evidence type="ECO:0000256" key="11">
    <source>
        <dbReference type="ARBA" id="ARBA00023136"/>
    </source>
</evidence>
<dbReference type="Proteomes" id="UP000596938">
    <property type="component" value="Unassembled WGS sequence"/>
</dbReference>
<feature type="domain" description="ABC transporter" evidence="17">
    <location>
        <begin position="21"/>
        <end position="266"/>
    </location>
</feature>
<evidence type="ECO:0000259" key="17">
    <source>
        <dbReference type="PROSITE" id="PS50893"/>
    </source>
</evidence>
<keyword evidence="6" id="KW-0677">Repeat</keyword>
<evidence type="ECO:0000256" key="8">
    <source>
        <dbReference type="ARBA" id="ARBA00022801"/>
    </source>
</evidence>
<dbReference type="PANTHER" id="PTHR43776">
    <property type="entry name" value="TRANSPORT ATP-BINDING PROTEIN"/>
    <property type="match status" value="1"/>
</dbReference>
<dbReference type="CDD" id="cd03257">
    <property type="entry name" value="ABC_NikE_OppD_transporters"/>
    <property type="match status" value="1"/>
</dbReference>
<comment type="caution">
    <text evidence="18">The sequence shown here is derived from an EMBL/GenBank/DDBJ whole genome shotgun (WGS) entry which is preliminary data.</text>
</comment>
<dbReference type="GO" id="GO:0005524">
    <property type="term" value="F:ATP binding"/>
    <property type="evidence" value="ECO:0007669"/>
    <property type="project" value="UniProtKB-KW"/>
</dbReference>
<evidence type="ECO:0000256" key="1">
    <source>
        <dbReference type="ARBA" id="ARBA00004533"/>
    </source>
</evidence>
<evidence type="ECO:0000256" key="4">
    <source>
        <dbReference type="ARBA" id="ARBA00022475"/>
    </source>
</evidence>
<evidence type="ECO:0000256" key="3">
    <source>
        <dbReference type="ARBA" id="ARBA00022448"/>
    </source>
</evidence>
<comment type="subcellular location">
    <subcellularLocation>
        <location evidence="1">Cell inner membrane</location>
    </subcellularLocation>
</comment>
<evidence type="ECO:0000256" key="12">
    <source>
        <dbReference type="ARBA" id="ARBA00037530"/>
    </source>
</evidence>
<accession>A0ABQ1XIN6</accession>
<name>A0ABQ1XIN6_9MICC</name>
<dbReference type="InterPro" id="IPR003593">
    <property type="entry name" value="AAA+_ATPase"/>
</dbReference>
<evidence type="ECO:0000256" key="5">
    <source>
        <dbReference type="ARBA" id="ARBA00022519"/>
    </source>
</evidence>
<dbReference type="NCBIfam" id="TIGR01727">
    <property type="entry name" value="oligo_HPY"/>
    <property type="match status" value="1"/>
</dbReference>
<gene>
    <name evidence="18" type="ORF">GCM10011577_17020</name>
</gene>
<keyword evidence="19" id="KW-1185">Reference proteome</keyword>
<evidence type="ECO:0000256" key="2">
    <source>
        <dbReference type="ARBA" id="ARBA00011469"/>
    </source>
</evidence>
<dbReference type="InterPro" id="IPR013563">
    <property type="entry name" value="Oligopep_ABC_C"/>
</dbReference>
<comment type="function">
    <text evidence="12">Part of the ABC transporter complex GsiABCD involved in glutathione import. Responsible for energy coupling to the transport system.</text>
</comment>
<evidence type="ECO:0000313" key="18">
    <source>
        <dbReference type="EMBL" id="GGG94674.1"/>
    </source>
</evidence>
<comment type="subunit">
    <text evidence="2">The complex is composed of two ATP-binding proteins (GsiA), two transmembrane proteins (GsiC and GsiD) and a solute-binding protein (GsiB).</text>
</comment>
<organism evidence="18 19">
    <name type="scientific">Pseudarthrobacter polychromogenes</name>
    <dbReference type="NCBI Taxonomy" id="1676"/>
    <lineage>
        <taxon>Bacteria</taxon>
        <taxon>Bacillati</taxon>
        <taxon>Actinomycetota</taxon>
        <taxon>Actinomycetes</taxon>
        <taxon>Micrococcales</taxon>
        <taxon>Micrococcaceae</taxon>
        <taxon>Pseudarthrobacter</taxon>
    </lineage>
</organism>
<dbReference type="Pfam" id="PF08352">
    <property type="entry name" value="oligo_HPY"/>
    <property type="match status" value="1"/>
</dbReference>
<evidence type="ECO:0000256" key="9">
    <source>
        <dbReference type="ARBA" id="ARBA00022840"/>
    </source>
</evidence>
<dbReference type="PROSITE" id="PS50893">
    <property type="entry name" value="ABC_TRANSPORTER_2"/>
    <property type="match status" value="1"/>
</dbReference>
<dbReference type="EMBL" id="BMKU01000004">
    <property type="protein sequence ID" value="GGG94674.1"/>
    <property type="molecule type" value="Genomic_DNA"/>
</dbReference>
<dbReference type="InterPro" id="IPR017871">
    <property type="entry name" value="ABC_transporter-like_CS"/>
</dbReference>
<evidence type="ECO:0000256" key="7">
    <source>
        <dbReference type="ARBA" id="ARBA00022741"/>
    </source>
</evidence>
<reference evidence="19" key="1">
    <citation type="journal article" date="2019" name="Int. J. Syst. Evol. Microbiol.">
        <title>The Global Catalogue of Microorganisms (GCM) 10K type strain sequencing project: providing services to taxonomists for standard genome sequencing and annotation.</title>
        <authorList>
            <consortium name="The Broad Institute Genomics Platform"/>
            <consortium name="The Broad Institute Genome Sequencing Center for Infectious Disease"/>
            <person name="Wu L."/>
            <person name="Ma J."/>
        </authorList>
    </citation>
    <scope>NUCLEOTIDE SEQUENCE [LARGE SCALE GENOMIC DNA]</scope>
    <source>
        <strain evidence="19">CGMCC 1.1927</strain>
    </source>
</reference>
<proteinExistence type="inferred from homology"/>
<dbReference type="EC" id="7.4.2.10" evidence="14"/>
<evidence type="ECO:0000256" key="16">
    <source>
        <dbReference type="ARBA" id="ARBA00047640"/>
    </source>
</evidence>
<evidence type="ECO:0000256" key="14">
    <source>
        <dbReference type="ARBA" id="ARBA00039050"/>
    </source>
</evidence>
<dbReference type="SMART" id="SM00382">
    <property type="entry name" value="AAA"/>
    <property type="match status" value="1"/>
</dbReference>
<evidence type="ECO:0000256" key="10">
    <source>
        <dbReference type="ARBA" id="ARBA00022967"/>
    </source>
</evidence>
<sequence>MSTTTSVRPDAQRPAAAQPLLDVKDLVVRYGRGRKAAAAPAAVDRVNFSIAPGETVGLVGESGSGKSTIGKAILGLQKVSGGTITYEGKDITSAGVSQRRALGSELRAVFQDPNSSLNPRNTVGSSLAEPLRLRGVGAADARQRAEDMLERVGLPRDAVDRYPSQFSGGQRQRISVARALICDPKLVVCDEAVSALDLSTQAQVLNLLADLRDERGLGYLFIAHDIAVVQFLAQRVVVLYRGQVMESGPAAAVTENPRHPFTQALVAASPVPRPAEQAARREARESLGVRTGAAAVPAPGGCPFRLRCPLATDLCATERPALRTVGGSAVACHYA</sequence>
<comment type="similarity">
    <text evidence="13">Belongs to the ABC transporter superfamily. Glutathione importer (TC 3.A.1.5.11) family.</text>
</comment>
<keyword evidence="9 18" id="KW-0067">ATP-binding</keyword>
<keyword evidence="8" id="KW-0378">Hydrolase</keyword>
<dbReference type="PROSITE" id="PS00211">
    <property type="entry name" value="ABC_TRANSPORTER_1"/>
    <property type="match status" value="1"/>
</dbReference>
<dbReference type="InterPro" id="IPR027417">
    <property type="entry name" value="P-loop_NTPase"/>
</dbReference>
<evidence type="ECO:0000313" key="19">
    <source>
        <dbReference type="Proteomes" id="UP000596938"/>
    </source>
</evidence>
<dbReference type="InterPro" id="IPR003439">
    <property type="entry name" value="ABC_transporter-like_ATP-bd"/>
</dbReference>
<dbReference type="RefSeq" id="WP_188810111.1">
    <property type="nucleotide sequence ID" value="NZ_BAAAWV010000001.1"/>
</dbReference>